<protein>
    <submittedName>
        <fullName evidence="2">Uncharacterized protein</fullName>
    </submittedName>
</protein>
<dbReference type="RefSeq" id="WP_084349772.1">
    <property type="nucleotide sequence ID" value="NZ_FWYD01000001.1"/>
</dbReference>
<keyword evidence="1" id="KW-0812">Transmembrane</keyword>
<dbReference type="Proteomes" id="UP000192330">
    <property type="component" value="Unassembled WGS sequence"/>
</dbReference>
<gene>
    <name evidence="2" type="ORF">SAMN06295998_1014</name>
</gene>
<keyword evidence="1" id="KW-1133">Transmembrane helix</keyword>
<sequence>MDWSIDRLEAIGAAVATFEYWLGIATSVVIVFVHHRLKLPKLKVTGGSGGSKKTDDGKPFEYRRLSITNTPYFFGYPVSRDDFQVQSARIYDPEKRVYQGHLMRWQGEPENKPFKTKIPVGETAILYVYGLYEGRVHLYSGTSQNNIDHGETLVEVGQSRKLEIHITDIFRRRHRIAFSISAEERRNAMQTVQVHFRVKTTLSDRLQQVRGGVREVVSALTRPSY</sequence>
<reference evidence="2 3" key="1">
    <citation type="submission" date="2017-04" db="EMBL/GenBank/DDBJ databases">
        <authorList>
            <person name="Afonso C.L."/>
            <person name="Miller P.J."/>
            <person name="Scott M.A."/>
            <person name="Spackman E."/>
            <person name="Goraichik I."/>
            <person name="Dimitrov K.M."/>
            <person name="Suarez D.L."/>
            <person name="Swayne D.E."/>
        </authorList>
    </citation>
    <scope>NUCLEOTIDE SEQUENCE [LARGE SCALE GENOMIC DNA]</scope>
    <source>
        <strain evidence="2 3">CGMCC 1.12644</strain>
    </source>
</reference>
<keyword evidence="3" id="KW-1185">Reference proteome</keyword>
<organism evidence="2 3">
    <name type="scientific">Primorskyibacter flagellatus</name>
    <dbReference type="NCBI Taxonomy" id="1387277"/>
    <lineage>
        <taxon>Bacteria</taxon>
        <taxon>Pseudomonadati</taxon>
        <taxon>Pseudomonadota</taxon>
        <taxon>Alphaproteobacteria</taxon>
        <taxon>Rhodobacterales</taxon>
        <taxon>Roseobacteraceae</taxon>
        <taxon>Primorskyibacter</taxon>
    </lineage>
</organism>
<dbReference type="OrthoDB" id="9979811at2"/>
<name>A0A1W1YUE0_9RHOB</name>
<evidence type="ECO:0000313" key="3">
    <source>
        <dbReference type="Proteomes" id="UP000192330"/>
    </source>
</evidence>
<evidence type="ECO:0000256" key="1">
    <source>
        <dbReference type="SAM" id="Phobius"/>
    </source>
</evidence>
<dbReference type="EMBL" id="FWYD01000001">
    <property type="protein sequence ID" value="SMC39797.1"/>
    <property type="molecule type" value="Genomic_DNA"/>
</dbReference>
<keyword evidence="1" id="KW-0472">Membrane</keyword>
<dbReference type="AlphaFoldDB" id="A0A1W1YUE0"/>
<feature type="transmembrane region" description="Helical" evidence="1">
    <location>
        <begin position="12"/>
        <end position="33"/>
    </location>
</feature>
<proteinExistence type="predicted"/>
<evidence type="ECO:0000313" key="2">
    <source>
        <dbReference type="EMBL" id="SMC39797.1"/>
    </source>
</evidence>
<accession>A0A1W1YUE0</accession>